<gene>
    <name evidence="7" type="ORF">BFJ68_g129</name>
</gene>
<dbReference type="Proteomes" id="UP000285860">
    <property type="component" value="Unassembled WGS sequence"/>
</dbReference>
<comment type="cofactor">
    <cofactor evidence="1">
        <name>FAD</name>
        <dbReference type="ChEBI" id="CHEBI:57692"/>
    </cofactor>
</comment>
<evidence type="ECO:0000313" key="8">
    <source>
        <dbReference type="Proteomes" id="UP000285860"/>
    </source>
</evidence>
<dbReference type="PANTHER" id="PTHR11552:SF115">
    <property type="entry name" value="DEHYDROGENASE XPTC-RELATED"/>
    <property type="match status" value="1"/>
</dbReference>
<dbReference type="VEuPathDB" id="FungiDB:FOMG_08047"/>
<dbReference type="SUPFAM" id="SSF51905">
    <property type="entry name" value="FAD/NAD(P)-binding domain"/>
    <property type="match status" value="1"/>
</dbReference>
<reference evidence="7 8" key="1">
    <citation type="journal article" date="2018" name="Sci. Rep.">
        <title>Characterisation of pathogen-specific regions and novel effector candidates in Fusarium oxysporum f. sp. cepae.</title>
        <authorList>
            <person name="Armitage A.D."/>
            <person name="Taylor A."/>
            <person name="Sobczyk M.K."/>
            <person name="Baxter L."/>
            <person name="Greenfield B.P."/>
            <person name="Bates H.J."/>
            <person name="Wilson F."/>
            <person name="Jackson A.C."/>
            <person name="Ott S."/>
            <person name="Harrison R.J."/>
            <person name="Clarkson J.P."/>
        </authorList>
    </citation>
    <scope>NUCLEOTIDE SEQUENCE [LARGE SCALE GENOMIC DNA]</scope>
    <source>
        <strain evidence="7 8">Fo_A28</strain>
    </source>
</reference>
<keyword evidence="3" id="KW-0285">Flavoprotein</keyword>
<comment type="caution">
    <text evidence="7">The sequence shown here is derived from an EMBL/GenBank/DDBJ whole genome shotgun (WGS) entry which is preliminary data.</text>
</comment>
<dbReference type="InterPro" id="IPR027424">
    <property type="entry name" value="Glucose_Oxidase_domain_2"/>
</dbReference>
<dbReference type="Gene3D" id="3.50.50.60">
    <property type="entry name" value="FAD/NAD(P)-binding domain"/>
    <property type="match status" value="1"/>
</dbReference>
<dbReference type="InterPro" id="IPR000172">
    <property type="entry name" value="GMC_OxRdtase_N"/>
</dbReference>
<dbReference type="EMBL" id="MRCY01000001">
    <property type="protein sequence ID" value="RKL25490.1"/>
    <property type="molecule type" value="Genomic_DNA"/>
</dbReference>
<dbReference type="GO" id="GO:0050660">
    <property type="term" value="F:flavin adenine dinucleotide binding"/>
    <property type="evidence" value="ECO:0007669"/>
    <property type="project" value="InterPro"/>
</dbReference>
<evidence type="ECO:0000256" key="5">
    <source>
        <dbReference type="ARBA" id="ARBA00023002"/>
    </source>
</evidence>
<dbReference type="VEuPathDB" id="FungiDB:FOXG_09232"/>
<name>A0A420S869_FUSOX</name>
<dbReference type="InterPro" id="IPR012132">
    <property type="entry name" value="GMC_OxRdtase"/>
</dbReference>
<evidence type="ECO:0000256" key="1">
    <source>
        <dbReference type="ARBA" id="ARBA00001974"/>
    </source>
</evidence>
<keyword evidence="5" id="KW-0560">Oxidoreductase</keyword>
<feature type="domain" description="Glucose-methanol-choline oxidoreductase N-terminal" evidence="6">
    <location>
        <begin position="49"/>
        <end position="198"/>
    </location>
</feature>
<comment type="similarity">
    <text evidence="2">Belongs to the GMC oxidoreductase family.</text>
</comment>
<evidence type="ECO:0000259" key="6">
    <source>
        <dbReference type="Pfam" id="PF00732"/>
    </source>
</evidence>
<dbReference type="VEuPathDB" id="FungiDB:FOC4_g10008490"/>
<dbReference type="VEuPathDB" id="FungiDB:FOIG_05008"/>
<dbReference type="PANTHER" id="PTHR11552">
    <property type="entry name" value="GLUCOSE-METHANOL-CHOLINE GMC OXIDOREDUCTASE"/>
    <property type="match status" value="1"/>
</dbReference>
<accession>A0A420S869</accession>
<sequence length="277" mass="30343">MPRNFTYVLNQLRMDTMAQCTSPTLSNSMTNPVSDTNCQSFSCSDWRTANVLEGFAQLGLPVIGDVNNGTAAGAMILPSSMQPDNQTRFDAREAHFNSASRRYNLHIATNQAVTRLVLDSNSAHNSSRRVMGVEFAPRNKSKARSISCTREVIVSAGAIFTPTLLQVSGIEPSDVLKSLDILVKIDLPGVGCNLQDHSMVYANYYCPWTAPLINTIAFPSLRSATDDWKQFMNKSSGDGIPSNTPNSVKKGYEFQKKILQDQILSNDAGTFETMAIS</sequence>
<dbReference type="VEuPathDB" id="FungiDB:FOC1_g10012510"/>
<dbReference type="Gene3D" id="4.10.450.10">
    <property type="entry name" value="Glucose Oxidase, domain 2"/>
    <property type="match status" value="1"/>
</dbReference>
<evidence type="ECO:0000256" key="3">
    <source>
        <dbReference type="ARBA" id="ARBA00022630"/>
    </source>
</evidence>
<protein>
    <recommendedName>
        <fullName evidence="6">Glucose-methanol-choline oxidoreductase N-terminal domain-containing protein</fullName>
    </recommendedName>
</protein>
<dbReference type="Pfam" id="PF00732">
    <property type="entry name" value="GMC_oxred_N"/>
    <property type="match status" value="1"/>
</dbReference>
<evidence type="ECO:0000256" key="4">
    <source>
        <dbReference type="ARBA" id="ARBA00022827"/>
    </source>
</evidence>
<dbReference type="GO" id="GO:0044550">
    <property type="term" value="P:secondary metabolite biosynthetic process"/>
    <property type="evidence" value="ECO:0007669"/>
    <property type="project" value="TreeGrafter"/>
</dbReference>
<organism evidence="7 8">
    <name type="scientific">Fusarium oxysporum</name>
    <name type="common">Fusarium vascular wilt</name>
    <dbReference type="NCBI Taxonomy" id="5507"/>
    <lineage>
        <taxon>Eukaryota</taxon>
        <taxon>Fungi</taxon>
        <taxon>Dikarya</taxon>
        <taxon>Ascomycota</taxon>
        <taxon>Pezizomycotina</taxon>
        <taxon>Sordariomycetes</taxon>
        <taxon>Hypocreomycetidae</taxon>
        <taxon>Hypocreales</taxon>
        <taxon>Nectriaceae</taxon>
        <taxon>Fusarium</taxon>
        <taxon>Fusarium oxysporum species complex</taxon>
    </lineage>
</organism>
<dbReference type="InterPro" id="IPR036188">
    <property type="entry name" value="FAD/NAD-bd_sf"/>
</dbReference>
<dbReference type="VEuPathDB" id="FungiDB:HZS61_017268"/>
<dbReference type="GO" id="GO:0016614">
    <property type="term" value="F:oxidoreductase activity, acting on CH-OH group of donors"/>
    <property type="evidence" value="ECO:0007669"/>
    <property type="project" value="InterPro"/>
</dbReference>
<proteinExistence type="inferred from homology"/>
<evidence type="ECO:0000313" key="7">
    <source>
        <dbReference type="EMBL" id="RKL25490.1"/>
    </source>
</evidence>
<dbReference type="VEuPathDB" id="FungiDB:FOZG_12510"/>
<keyword evidence="4" id="KW-0274">FAD</keyword>
<evidence type="ECO:0000256" key="2">
    <source>
        <dbReference type="ARBA" id="ARBA00010790"/>
    </source>
</evidence>
<dbReference type="AlphaFoldDB" id="A0A420S869"/>
<dbReference type="Gene3D" id="3.30.560.10">
    <property type="entry name" value="Glucose Oxidase, domain 3"/>
    <property type="match status" value="1"/>
</dbReference>